<feature type="non-terminal residue" evidence="1">
    <location>
        <position position="1"/>
    </location>
</feature>
<protein>
    <submittedName>
        <fullName evidence="1">Uncharacterized protein</fullName>
    </submittedName>
</protein>
<dbReference type="EMBL" id="HACA01020075">
    <property type="protein sequence ID" value="CDW37436.1"/>
    <property type="molecule type" value="Transcribed_RNA"/>
</dbReference>
<evidence type="ECO:0000313" key="1">
    <source>
        <dbReference type="EMBL" id="CDW37436.1"/>
    </source>
</evidence>
<name>A0A0K2UIC6_LEPSM</name>
<proteinExistence type="predicted"/>
<reference evidence="1" key="1">
    <citation type="submission" date="2014-05" db="EMBL/GenBank/DDBJ databases">
        <authorList>
            <person name="Chronopoulou M."/>
        </authorList>
    </citation>
    <scope>NUCLEOTIDE SEQUENCE</scope>
    <source>
        <tissue evidence="1">Whole organism</tissue>
    </source>
</reference>
<dbReference type="AlphaFoldDB" id="A0A0K2UIC6"/>
<accession>A0A0K2UIC6</accession>
<sequence>KLSKKYQLCKSLWVSSLGRPHLGACSGKAINITIKLYYLFGIKSFKYRYFLNLLKILIKLFS</sequence>
<organism evidence="1">
    <name type="scientific">Lepeophtheirus salmonis</name>
    <name type="common">Salmon louse</name>
    <name type="synonym">Caligus salmonis</name>
    <dbReference type="NCBI Taxonomy" id="72036"/>
    <lineage>
        <taxon>Eukaryota</taxon>
        <taxon>Metazoa</taxon>
        <taxon>Ecdysozoa</taxon>
        <taxon>Arthropoda</taxon>
        <taxon>Crustacea</taxon>
        <taxon>Multicrustacea</taxon>
        <taxon>Hexanauplia</taxon>
        <taxon>Copepoda</taxon>
        <taxon>Siphonostomatoida</taxon>
        <taxon>Caligidae</taxon>
        <taxon>Lepeophtheirus</taxon>
    </lineage>
</organism>